<proteinExistence type="predicted"/>
<dbReference type="InterPro" id="IPR011251">
    <property type="entry name" value="Luciferase-like_dom"/>
</dbReference>
<dbReference type="FunFam" id="3.20.20.30:FF:000002">
    <property type="entry name" value="LLM class flavin-dependent oxidoreductase"/>
    <property type="match status" value="1"/>
</dbReference>
<dbReference type="CDD" id="cd00347">
    <property type="entry name" value="Flavin_utilizing_monoxygenases"/>
    <property type="match status" value="2"/>
</dbReference>
<dbReference type="STRING" id="426703.SAMN04488100_11470"/>
<feature type="domain" description="Luciferase-like" evidence="2">
    <location>
        <begin position="8"/>
        <end position="307"/>
    </location>
</feature>
<dbReference type="InterPro" id="IPR036661">
    <property type="entry name" value="Luciferase-like_sf"/>
</dbReference>
<protein>
    <submittedName>
        <fullName evidence="3">Luciferase family oxidoreductase, group 1</fullName>
    </submittedName>
</protein>
<dbReference type="EMBL" id="FOBL01000014">
    <property type="protein sequence ID" value="SEL89563.1"/>
    <property type="molecule type" value="Genomic_DNA"/>
</dbReference>
<dbReference type="PANTHER" id="PTHR30137:SF6">
    <property type="entry name" value="LUCIFERASE-LIKE MONOOXYGENASE"/>
    <property type="match status" value="1"/>
</dbReference>
<dbReference type="GO" id="GO:0005829">
    <property type="term" value="C:cytosol"/>
    <property type="evidence" value="ECO:0007669"/>
    <property type="project" value="TreeGrafter"/>
</dbReference>
<dbReference type="SUPFAM" id="SSF51679">
    <property type="entry name" value="Bacterial luciferase-like"/>
    <property type="match status" value="1"/>
</dbReference>
<evidence type="ECO:0000256" key="1">
    <source>
        <dbReference type="ARBA" id="ARBA00007789"/>
    </source>
</evidence>
<dbReference type="Pfam" id="PF00296">
    <property type="entry name" value="Bac_luciferase"/>
    <property type="match status" value="1"/>
</dbReference>
<dbReference type="NCBIfam" id="TIGR03558">
    <property type="entry name" value="oxido_grp_1"/>
    <property type="match status" value="1"/>
</dbReference>
<sequence length="338" mass="37708">MERKTIDMRLSVLDQAPITSGNTAQGALEKAVELAQLTEELGYYRMWMAEHHGSSSFASSAPEVVVAYLAAKTDHIRLGTGGTMMMHYSPLKMAEVFKTLSALAPGRIDYGVGRAPGGDQNAIYALAQGNDPDFDRLYEKLDVALDLIKDEIPKESLYKKTPASPQNVTLPEAWLLGSSGNSAIQAGQKGLGYSFAQFFMLGAMRKEIFDLYRQRFVPSEFMEKPEISVAYLVTVAETTEEAEFQAKPQDIARIRLGQGRMSPLMTPEEARDYPLTEDEKEAIQTNREIHLVGTAKEVAEKLYQDQERYGFQEAMICSIAHSQEQRLNAYKLLAEEML</sequence>
<evidence type="ECO:0000313" key="3">
    <source>
        <dbReference type="EMBL" id="SEL89563.1"/>
    </source>
</evidence>
<dbReference type="InterPro" id="IPR050766">
    <property type="entry name" value="Bact_Lucif_Oxidored"/>
</dbReference>
<comment type="similarity">
    <text evidence="1">To bacterial alkanal monooxygenase alpha and beta chains.</text>
</comment>
<organism evidence="3 4">
    <name type="scientific">Alkalibacterium putridalgicola</name>
    <dbReference type="NCBI Taxonomy" id="426703"/>
    <lineage>
        <taxon>Bacteria</taxon>
        <taxon>Bacillati</taxon>
        <taxon>Bacillota</taxon>
        <taxon>Bacilli</taxon>
        <taxon>Lactobacillales</taxon>
        <taxon>Carnobacteriaceae</taxon>
        <taxon>Alkalibacterium</taxon>
    </lineage>
</organism>
<dbReference type="PANTHER" id="PTHR30137">
    <property type="entry name" value="LUCIFERASE-LIKE MONOOXYGENASE"/>
    <property type="match status" value="1"/>
</dbReference>
<dbReference type="Gene3D" id="3.20.20.30">
    <property type="entry name" value="Luciferase-like domain"/>
    <property type="match status" value="1"/>
</dbReference>
<dbReference type="Proteomes" id="UP000198548">
    <property type="component" value="Unassembled WGS sequence"/>
</dbReference>
<accession>A0A1H7TY25</accession>
<evidence type="ECO:0000313" key="4">
    <source>
        <dbReference type="Proteomes" id="UP000198548"/>
    </source>
</evidence>
<evidence type="ECO:0000259" key="2">
    <source>
        <dbReference type="Pfam" id="PF00296"/>
    </source>
</evidence>
<dbReference type="InterPro" id="IPR019949">
    <property type="entry name" value="CmoO-like"/>
</dbReference>
<name>A0A1H7TY25_9LACT</name>
<dbReference type="AlphaFoldDB" id="A0A1H7TY25"/>
<gene>
    <name evidence="3" type="ORF">SAMN04488100_11470</name>
</gene>
<reference evidence="3 4" key="1">
    <citation type="submission" date="2016-10" db="EMBL/GenBank/DDBJ databases">
        <authorList>
            <person name="de Groot N.N."/>
        </authorList>
    </citation>
    <scope>NUCLEOTIDE SEQUENCE [LARGE SCALE GENOMIC DNA]</scope>
    <source>
        <strain evidence="3 4">DSM 19182</strain>
    </source>
</reference>
<dbReference type="GO" id="GO:0016705">
    <property type="term" value="F:oxidoreductase activity, acting on paired donors, with incorporation or reduction of molecular oxygen"/>
    <property type="evidence" value="ECO:0007669"/>
    <property type="project" value="InterPro"/>
</dbReference>